<name>A0ABN7X081_GIGMA</name>
<proteinExistence type="predicted"/>
<feature type="non-terminal residue" evidence="3">
    <location>
        <position position="1"/>
    </location>
</feature>
<reference evidence="3 4" key="1">
    <citation type="submission" date="2021-06" db="EMBL/GenBank/DDBJ databases">
        <authorList>
            <person name="Kallberg Y."/>
            <person name="Tangrot J."/>
            <person name="Rosling A."/>
        </authorList>
    </citation>
    <scope>NUCLEOTIDE SEQUENCE [LARGE SCALE GENOMIC DNA]</scope>
    <source>
        <strain evidence="3 4">120-4 pot B 10/14</strain>
    </source>
</reference>
<dbReference type="Pfam" id="PF07731">
    <property type="entry name" value="Cu-oxidase_2"/>
    <property type="match status" value="1"/>
</dbReference>
<gene>
    <name evidence="3" type="ORF">GMARGA_LOCUS37358</name>
</gene>
<evidence type="ECO:0000256" key="1">
    <source>
        <dbReference type="SAM" id="MobiDB-lite"/>
    </source>
</evidence>
<keyword evidence="4" id="KW-1185">Reference proteome</keyword>
<sequence length="220" mass="23783">NISAKAFPINANAYMYDKEGGAHGHNFFIMGMGYQGNPDPSKYNYINPPLRDTVTLPGDGKLQTLKMPPSVKALCQPGYQHTKRLAIPFPDDGETTVTPGGYVIPKSGSTKRLAIPSPDDGETTVTPGGYVIPKSGSTKRSAIPSPDDGETTVTPGGYVIPNQKEGFTKRLAIPSPDDDNVTTVTPGGYVIPKPKEGSTKVKRTTERNIKYTTKRNAWKW</sequence>
<accession>A0ABN7X081</accession>
<comment type="caution">
    <text evidence="3">The sequence shown here is derived from an EMBL/GenBank/DDBJ whole genome shotgun (WGS) entry which is preliminary data.</text>
</comment>
<evidence type="ECO:0000313" key="3">
    <source>
        <dbReference type="EMBL" id="CAG8844906.1"/>
    </source>
</evidence>
<dbReference type="Gene3D" id="2.60.40.420">
    <property type="entry name" value="Cupredoxins - blue copper proteins"/>
    <property type="match status" value="1"/>
</dbReference>
<evidence type="ECO:0000313" key="4">
    <source>
        <dbReference type="Proteomes" id="UP000789901"/>
    </source>
</evidence>
<feature type="region of interest" description="Disordered" evidence="1">
    <location>
        <begin position="134"/>
        <end position="156"/>
    </location>
</feature>
<feature type="domain" description="Plastocyanin-like" evidence="2">
    <location>
        <begin position="23"/>
        <end position="62"/>
    </location>
</feature>
<dbReference type="Proteomes" id="UP000789901">
    <property type="component" value="Unassembled WGS sequence"/>
</dbReference>
<evidence type="ECO:0000259" key="2">
    <source>
        <dbReference type="Pfam" id="PF07731"/>
    </source>
</evidence>
<dbReference type="InterPro" id="IPR011706">
    <property type="entry name" value="Cu-oxidase_C"/>
</dbReference>
<protein>
    <submittedName>
        <fullName evidence="3">23608_t:CDS:1</fullName>
    </submittedName>
</protein>
<dbReference type="EMBL" id="CAJVQB010077518">
    <property type="protein sequence ID" value="CAG8844906.1"/>
    <property type="molecule type" value="Genomic_DNA"/>
</dbReference>
<organism evidence="3 4">
    <name type="scientific">Gigaspora margarita</name>
    <dbReference type="NCBI Taxonomy" id="4874"/>
    <lineage>
        <taxon>Eukaryota</taxon>
        <taxon>Fungi</taxon>
        <taxon>Fungi incertae sedis</taxon>
        <taxon>Mucoromycota</taxon>
        <taxon>Glomeromycotina</taxon>
        <taxon>Glomeromycetes</taxon>
        <taxon>Diversisporales</taxon>
        <taxon>Gigasporaceae</taxon>
        <taxon>Gigaspora</taxon>
    </lineage>
</organism>
<dbReference type="InterPro" id="IPR008972">
    <property type="entry name" value="Cupredoxin"/>
</dbReference>
<dbReference type="SUPFAM" id="SSF49503">
    <property type="entry name" value="Cupredoxins"/>
    <property type="match status" value="1"/>
</dbReference>